<organism evidence="2 3">
    <name type="scientific">Terricaulis silvestris</name>
    <dbReference type="NCBI Taxonomy" id="2686094"/>
    <lineage>
        <taxon>Bacteria</taxon>
        <taxon>Pseudomonadati</taxon>
        <taxon>Pseudomonadota</taxon>
        <taxon>Alphaproteobacteria</taxon>
        <taxon>Caulobacterales</taxon>
        <taxon>Caulobacteraceae</taxon>
        <taxon>Terricaulis</taxon>
    </lineage>
</organism>
<feature type="signal peptide" evidence="1">
    <location>
        <begin position="1"/>
        <end position="21"/>
    </location>
</feature>
<name>A0A6I6MVP6_9CAUL</name>
<proteinExistence type="predicted"/>
<sequence length="101" mass="10999">MLRFTSTAVCVGFVLCLSAHAAPAQARTIPPIALSEDAECWYGELYGITGIICRDDGKLYRCTVARTECWFAIPPGPYTRGNGFNPLSDIAVSPTATRTRR</sequence>
<dbReference type="AlphaFoldDB" id="A0A6I6MVP6"/>
<accession>A0A6I6MVP6</accession>
<dbReference type="RefSeq" id="WP_158767604.1">
    <property type="nucleotide sequence ID" value="NZ_CP047045.1"/>
</dbReference>
<evidence type="ECO:0000313" key="3">
    <source>
        <dbReference type="Proteomes" id="UP000431269"/>
    </source>
</evidence>
<keyword evidence="3" id="KW-1185">Reference proteome</keyword>
<protein>
    <recommendedName>
        <fullName evidence="4">Integral membrane protein</fullName>
    </recommendedName>
</protein>
<dbReference type="EMBL" id="CP047045">
    <property type="protein sequence ID" value="QGZ96837.1"/>
    <property type="molecule type" value="Genomic_DNA"/>
</dbReference>
<dbReference type="KEGG" id="tsv:DSM104635_03700"/>
<gene>
    <name evidence="2" type="ORF">DSM104635_03700</name>
</gene>
<reference evidence="3" key="1">
    <citation type="submission" date="2019-12" db="EMBL/GenBank/DDBJ databases">
        <title>Complete genome of Terracaulis silvestris 0127_4.</title>
        <authorList>
            <person name="Vieira S."/>
            <person name="Riedel T."/>
            <person name="Sproer C."/>
            <person name="Pascual J."/>
            <person name="Boedeker C."/>
            <person name="Overmann J."/>
        </authorList>
    </citation>
    <scope>NUCLEOTIDE SEQUENCE [LARGE SCALE GENOMIC DNA]</scope>
    <source>
        <strain evidence="3">0127_4</strain>
    </source>
</reference>
<feature type="chain" id="PRO_5026253308" description="Integral membrane protein" evidence="1">
    <location>
        <begin position="22"/>
        <end position="101"/>
    </location>
</feature>
<evidence type="ECO:0000256" key="1">
    <source>
        <dbReference type="SAM" id="SignalP"/>
    </source>
</evidence>
<keyword evidence="1" id="KW-0732">Signal</keyword>
<evidence type="ECO:0008006" key="4">
    <source>
        <dbReference type="Google" id="ProtNLM"/>
    </source>
</evidence>
<dbReference type="Proteomes" id="UP000431269">
    <property type="component" value="Chromosome"/>
</dbReference>
<evidence type="ECO:0000313" key="2">
    <source>
        <dbReference type="EMBL" id="QGZ96837.1"/>
    </source>
</evidence>